<dbReference type="Gene3D" id="1.10.220.30">
    <property type="match status" value="3"/>
</dbReference>
<feature type="domain" description="Flagellar motor switch protein FliG middle" evidence="12">
    <location>
        <begin position="120"/>
        <end position="191"/>
    </location>
</feature>
<sequence>MTTALALTRPQKAAAILVAMGKPAASRLLKFFKQDELKALIEGARLLRTIPQADLERIVAEFEAEFTEGAGLLDSADRMDTILNESLSPEEMSAIMGEKKFEPVAEGPAPIWPDLEKLEPARLGTFLAGEHPQTAAMVLSKLAPQTSANVLLAMEKPMRSQIIKRMVAIANVPDAASRIVENQLRVSVLSQKASRDTSAGQERVASMLNEMAKPELDDLMQDLEQAGTPDLAGVKSRLFAFDDLPLLPQKARVLLFDGLSTELVTLALRGASPELAESALSAIGARSRRMIESELGQGSEGVALADIMAARKSISVAAIRLSREGAFELPSTQTATAAEAA</sequence>
<dbReference type="GO" id="GO:0009425">
    <property type="term" value="C:bacterial-type flagellum basal body"/>
    <property type="evidence" value="ECO:0007669"/>
    <property type="project" value="UniProtKB-SubCell"/>
</dbReference>
<evidence type="ECO:0000256" key="4">
    <source>
        <dbReference type="ARBA" id="ARBA00021870"/>
    </source>
</evidence>
<dbReference type="AlphaFoldDB" id="A0A330HU14"/>
<keyword evidence="14" id="KW-0282">Flagellum</keyword>
<dbReference type="GO" id="GO:0005886">
    <property type="term" value="C:plasma membrane"/>
    <property type="evidence" value="ECO:0007669"/>
    <property type="project" value="UniProtKB-SubCell"/>
</dbReference>
<evidence type="ECO:0000256" key="9">
    <source>
        <dbReference type="ARBA" id="ARBA00023143"/>
    </source>
</evidence>
<evidence type="ECO:0000256" key="8">
    <source>
        <dbReference type="ARBA" id="ARBA00023136"/>
    </source>
</evidence>
<feature type="domain" description="Flagellar motor switch protein FliG C-terminal" evidence="11">
    <location>
        <begin position="232"/>
        <end position="329"/>
    </location>
</feature>
<dbReference type="GO" id="GO:0006935">
    <property type="term" value="P:chemotaxis"/>
    <property type="evidence" value="ECO:0007669"/>
    <property type="project" value="UniProtKB-KW"/>
</dbReference>
<dbReference type="InterPro" id="IPR011002">
    <property type="entry name" value="FliG_a-hlx"/>
</dbReference>
<dbReference type="InterPro" id="IPR000090">
    <property type="entry name" value="Flg_Motor_Flig"/>
</dbReference>
<evidence type="ECO:0000256" key="7">
    <source>
        <dbReference type="ARBA" id="ARBA00022779"/>
    </source>
</evidence>
<name>A0A330HU14_9HYPH</name>
<gene>
    <name evidence="14" type="ORF">DPM33_05255</name>
</gene>
<dbReference type="Pfam" id="PF01706">
    <property type="entry name" value="FliG_C"/>
    <property type="match status" value="1"/>
</dbReference>
<keyword evidence="14" id="KW-0966">Cell projection</keyword>
<keyword evidence="9" id="KW-0975">Bacterial flagellum</keyword>
<dbReference type="RefSeq" id="WP_112096297.1">
    <property type="nucleotide sequence ID" value="NZ_QMBP01000002.1"/>
</dbReference>
<dbReference type="OrthoDB" id="9780302at2"/>
<keyword evidence="7" id="KW-0283">Flagellar rotation</keyword>
<evidence type="ECO:0000256" key="10">
    <source>
        <dbReference type="ARBA" id="ARBA00025598"/>
    </source>
</evidence>
<proteinExistence type="inferred from homology"/>
<evidence type="ECO:0000259" key="12">
    <source>
        <dbReference type="Pfam" id="PF14841"/>
    </source>
</evidence>
<dbReference type="PRINTS" id="PR00954">
    <property type="entry name" value="FLGMOTORFLIG"/>
</dbReference>
<accession>A0A330HU14</accession>
<evidence type="ECO:0000256" key="2">
    <source>
        <dbReference type="ARBA" id="ARBA00004413"/>
    </source>
</evidence>
<keyword evidence="14" id="KW-0969">Cilium</keyword>
<keyword evidence="15" id="KW-1185">Reference proteome</keyword>
<evidence type="ECO:0000256" key="3">
    <source>
        <dbReference type="ARBA" id="ARBA00010299"/>
    </source>
</evidence>
<organism evidence="14 15">
    <name type="scientific">Mesorhizobium hawassense</name>
    <dbReference type="NCBI Taxonomy" id="1209954"/>
    <lineage>
        <taxon>Bacteria</taxon>
        <taxon>Pseudomonadati</taxon>
        <taxon>Pseudomonadota</taxon>
        <taxon>Alphaproteobacteria</taxon>
        <taxon>Hyphomicrobiales</taxon>
        <taxon>Phyllobacteriaceae</taxon>
        <taxon>Mesorhizobium</taxon>
    </lineage>
</organism>
<dbReference type="EMBL" id="QMBP01000002">
    <property type="protein sequence ID" value="RAZ91885.1"/>
    <property type="molecule type" value="Genomic_DNA"/>
</dbReference>
<comment type="similarity">
    <text evidence="3">Belongs to the FliG family.</text>
</comment>
<evidence type="ECO:0000259" key="11">
    <source>
        <dbReference type="Pfam" id="PF01706"/>
    </source>
</evidence>
<evidence type="ECO:0000256" key="6">
    <source>
        <dbReference type="ARBA" id="ARBA00022500"/>
    </source>
</evidence>
<keyword evidence="5" id="KW-1003">Cell membrane</keyword>
<comment type="caution">
    <text evidence="14">The sequence shown here is derived from an EMBL/GenBank/DDBJ whole genome shotgun (WGS) entry which is preliminary data.</text>
</comment>
<keyword evidence="8" id="KW-0472">Membrane</keyword>
<evidence type="ECO:0000313" key="14">
    <source>
        <dbReference type="EMBL" id="RAZ91885.1"/>
    </source>
</evidence>
<comment type="subcellular location">
    <subcellularLocation>
        <location evidence="1">Bacterial flagellum basal body</location>
    </subcellularLocation>
    <subcellularLocation>
        <location evidence="2">Cell membrane</location>
        <topology evidence="2">Peripheral membrane protein</topology>
        <orientation evidence="2">Cytoplasmic side</orientation>
    </subcellularLocation>
</comment>
<dbReference type="InterPro" id="IPR023087">
    <property type="entry name" value="Flg_Motor_Flig_C"/>
</dbReference>
<feature type="domain" description="Flagellar motor switch protein FliG N-terminal" evidence="13">
    <location>
        <begin position="7"/>
        <end position="98"/>
    </location>
</feature>
<dbReference type="Proteomes" id="UP000251558">
    <property type="component" value="Unassembled WGS sequence"/>
</dbReference>
<dbReference type="PANTHER" id="PTHR30534:SF0">
    <property type="entry name" value="FLAGELLAR MOTOR SWITCH PROTEIN FLIG"/>
    <property type="match status" value="1"/>
</dbReference>
<dbReference type="Pfam" id="PF14841">
    <property type="entry name" value="FliG_M"/>
    <property type="match status" value="1"/>
</dbReference>
<comment type="function">
    <text evidence="10">FliG is one of three proteins (FliG, FliN, FliM) that forms the rotor-mounted switch complex (C ring), located at the base of the basal body. This complex interacts with the CheY and CheZ chemotaxis proteins, in addition to contacting components of the motor that determine the direction of flagellar rotation.</text>
</comment>
<keyword evidence="6" id="KW-0145">Chemotaxis</keyword>
<protein>
    <recommendedName>
        <fullName evidence="4">Flagellar motor switch protein FliG</fullName>
    </recommendedName>
</protein>
<dbReference type="GO" id="GO:0071973">
    <property type="term" value="P:bacterial-type flagellum-dependent cell motility"/>
    <property type="evidence" value="ECO:0007669"/>
    <property type="project" value="InterPro"/>
</dbReference>
<evidence type="ECO:0000313" key="15">
    <source>
        <dbReference type="Proteomes" id="UP000251558"/>
    </source>
</evidence>
<evidence type="ECO:0000256" key="5">
    <source>
        <dbReference type="ARBA" id="ARBA00022475"/>
    </source>
</evidence>
<dbReference type="GO" id="GO:0003774">
    <property type="term" value="F:cytoskeletal motor activity"/>
    <property type="evidence" value="ECO:0007669"/>
    <property type="project" value="InterPro"/>
</dbReference>
<dbReference type="InterPro" id="IPR032779">
    <property type="entry name" value="FliG_M"/>
</dbReference>
<dbReference type="InterPro" id="IPR028263">
    <property type="entry name" value="FliG_N"/>
</dbReference>
<reference evidence="14 15" key="1">
    <citation type="submission" date="2018-07" db="EMBL/GenBank/DDBJ databases">
        <title>Diversity of Mesorhizobium strains in Brazil.</title>
        <authorList>
            <person name="Helene L.C.F."/>
            <person name="Dall'Agnol R."/>
            <person name="Delamuta J.R.M."/>
            <person name="Hungria M."/>
        </authorList>
    </citation>
    <scope>NUCLEOTIDE SEQUENCE [LARGE SCALE GENOMIC DNA]</scope>
    <source>
        <strain evidence="14 15">AC99b</strain>
    </source>
</reference>
<dbReference type="SUPFAM" id="SSF48029">
    <property type="entry name" value="FliG"/>
    <property type="match status" value="2"/>
</dbReference>
<dbReference type="Pfam" id="PF14842">
    <property type="entry name" value="FliG_N"/>
    <property type="match status" value="1"/>
</dbReference>
<evidence type="ECO:0000259" key="13">
    <source>
        <dbReference type="Pfam" id="PF14842"/>
    </source>
</evidence>
<dbReference type="PANTHER" id="PTHR30534">
    <property type="entry name" value="FLAGELLAR MOTOR SWITCH PROTEIN FLIG"/>
    <property type="match status" value="1"/>
</dbReference>
<evidence type="ECO:0000256" key="1">
    <source>
        <dbReference type="ARBA" id="ARBA00004117"/>
    </source>
</evidence>